<feature type="binding site" evidence="12">
    <location>
        <position position="239"/>
    </location>
    <ligand>
        <name>substrate</name>
    </ligand>
</feature>
<evidence type="ECO:0000256" key="2">
    <source>
        <dbReference type="ARBA" id="ARBA00001946"/>
    </source>
</evidence>
<evidence type="ECO:0000256" key="10">
    <source>
        <dbReference type="ARBA" id="ARBA00023232"/>
    </source>
</evidence>
<dbReference type="AlphaFoldDB" id="A0A8J7LWG7"/>
<dbReference type="SUPFAM" id="SSF56529">
    <property type="entry name" value="FAH"/>
    <property type="match status" value="1"/>
</dbReference>
<keyword evidence="10" id="KW-0585">Phenylalanine catabolism</keyword>
<proteinExistence type="predicted"/>
<organism evidence="16 17">
    <name type="scientific">Sedimentitalea arenosa</name>
    <dbReference type="NCBI Taxonomy" id="2798803"/>
    <lineage>
        <taxon>Bacteria</taxon>
        <taxon>Pseudomonadati</taxon>
        <taxon>Pseudomonadota</taxon>
        <taxon>Alphaproteobacteria</taxon>
        <taxon>Rhodobacterales</taxon>
        <taxon>Paracoccaceae</taxon>
        <taxon>Sedimentitalea</taxon>
    </lineage>
</organism>
<accession>A0A8J7LWG7</accession>
<feature type="binding site" evidence="13">
    <location>
        <position position="125"/>
    </location>
    <ligand>
        <name>Ca(2+)</name>
        <dbReference type="ChEBI" id="CHEBI:29108"/>
    </ligand>
</feature>
<dbReference type="EMBL" id="JAELVR010000007">
    <property type="protein sequence ID" value="MBJ6372186.1"/>
    <property type="molecule type" value="Genomic_DNA"/>
</dbReference>
<dbReference type="RefSeq" id="WP_199025061.1">
    <property type="nucleotide sequence ID" value="NZ_JAELVR010000007.1"/>
</dbReference>
<gene>
    <name evidence="16" type="primary">fahA</name>
    <name evidence="16" type="ORF">JF290_11675</name>
</gene>
<feature type="active site" description="Proton acceptor" evidence="11">
    <location>
        <position position="132"/>
    </location>
</feature>
<keyword evidence="17" id="KW-1185">Reference proteome</keyword>
<keyword evidence="8 13" id="KW-0460">Magnesium</keyword>
<evidence type="ECO:0000313" key="16">
    <source>
        <dbReference type="EMBL" id="MBJ6372186.1"/>
    </source>
</evidence>
<dbReference type="Gene3D" id="3.90.850.10">
    <property type="entry name" value="Fumarylacetoacetase-like, C-terminal domain"/>
    <property type="match status" value="1"/>
</dbReference>
<reference evidence="16" key="1">
    <citation type="submission" date="2020-12" db="EMBL/GenBank/DDBJ databases">
        <title>Sedimentitalea sp. nov., isolated from sand in Incheon.</title>
        <authorList>
            <person name="Kim W."/>
        </authorList>
    </citation>
    <scope>NUCLEOTIDE SEQUENCE</scope>
    <source>
        <strain evidence="16">CAU 1593</strain>
    </source>
</reference>
<evidence type="ECO:0000256" key="11">
    <source>
        <dbReference type="PIRSR" id="PIRSR605959-1"/>
    </source>
</evidence>
<feature type="domain" description="Fumarylacetoacetase-like C-terminal" evidence="14">
    <location>
        <begin position="123"/>
        <end position="410"/>
    </location>
</feature>
<evidence type="ECO:0000256" key="4">
    <source>
        <dbReference type="ARBA" id="ARBA00012094"/>
    </source>
</evidence>
<dbReference type="InterPro" id="IPR011234">
    <property type="entry name" value="Fumarylacetoacetase-like_C"/>
</dbReference>
<dbReference type="InterPro" id="IPR036663">
    <property type="entry name" value="Fumarylacetoacetase_C_sf"/>
</dbReference>
<evidence type="ECO:0000256" key="9">
    <source>
        <dbReference type="ARBA" id="ARBA00022878"/>
    </source>
</evidence>
<evidence type="ECO:0000256" key="3">
    <source>
        <dbReference type="ARBA" id="ARBA00004782"/>
    </source>
</evidence>
<feature type="binding site" evidence="13">
    <location>
        <position position="198"/>
    </location>
    <ligand>
        <name>Ca(2+)</name>
        <dbReference type="ChEBI" id="CHEBI:29108"/>
    </ligand>
</feature>
<feature type="binding site" evidence="13">
    <location>
        <position position="232"/>
    </location>
    <ligand>
        <name>Ca(2+)</name>
        <dbReference type="ChEBI" id="CHEBI:29108"/>
    </ligand>
</feature>
<feature type="binding site" evidence="12">
    <location>
        <position position="243"/>
    </location>
    <ligand>
        <name>substrate</name>
    </ligand>
</feature>
<comment type="cofactor">
    <cofactor evidence="1 13">
        <name>Ca(2+)</name>
        <dbReference type="ChEBI" id="CHEBI:29108"/>
    </cofactor>
</comment>
<dbReference type="GO" id="GO:1902000">
    <property type="term" value="P:homogentisate catabolic process"/>
    <property type="evidence" value="ECO:0007669"/>
    <property type="project" value="TreeGrafter"/>
</dbReference>
<dbReference type="InterPro" id="IPR015377">
    <property type="entry name" value="Fumarylacetoacetase_N"/>
</dbReference>
<dbReference type="NCBIfam" id="TIGR01266">
    <property type="entry name" value="fum_ac_acetase"/>
    <property type="match status" value="1"/>
</dbReference>
<dbReference type="PANTHER" id="PTHR43069:SF2">
    <property type="entry name" value="FUMARYLACETOACETASE"/>
    <property type="match status" value="1"/>
</dbReference>
<dbReference type="Pfam" id="PF09298">
    <property type="entry name" value="FAA_hydrolase_N"/>
    <property type="match status" value="1"/>
</dbReference>
<dbReference type="GO" id="GO:0006572">
    <property type="term" value="P:L-tyrosine catabolic process"/>
    <property type="evidence" value="ECO:0007669"/>
    <property type="project" value="UniProtKB-KW"/>
</dbReference>
<dbReference type="InterPro" id="IPR036462">
    <property type="entry name" value="Fumarylacetoacetase_N_sf"/>
</dbReference>
<dbReference type="EC" id="3.7.1.2" evidence="4"/>
<dbReference type="GO" id="GO:0006559">
    <property type="term" value="P:L-phenylalanine catabolic process"/>
    <property type="evidence" value="ECO:0007669"/>
    <property type="project" value="UniProtKB-UniPathway"/>
</dbReference>
<evidence type="ECO:0000256" key="12">
    <source>
        <dbReference type="PIRSR" id="PIRSR605959-2"/>
    </source>
</evidence>
<name>A0A8J7LWG7_9RHOB</name>
<evidence type="ECO:0000259" key="14">
    <source>
        <dbReference type="Pfam" id="PF01557"/>
    </source>
</evidence>
<dbReference type="Gene3D" id="2.30.30.230">
    <property type="entry name" value="Fumarylacetoacetase, N-terminal domain"/>
    <property type="match status" value="1"/>
</dbReference>
<dbReference type="GO" id="GO:0046872">
    <property type="term" value="F:metal ion binding"/>
    <property type="evidence" value="ECO:0007669"/>
    <property type="project" value="UniProtKB-KW"/>
</dbReference>
<sequence length="420" mass="45450">MTLKPSWVASANAADHPFPLNNLAYGVFSRGDDDPRCGVAIGDMILDMRAAEQNGVIDLGDTALFELPFWNDLMEEGPAVWAALRNRLTALLAQDAPERDRVEPLLVPMDGSEMHMPFMVSEFTDFYASKNHATNIGTMFRGKDNALPPNWLHIPIGYNGRASTVVVSGTPIRRPHGQSKAPDADAPTFGPSRRLDIELEMGAIVGTGSEMGHPVTVAEADAMIFGYVLLNDWSARDIQPWEYQPLGPFQAKAFATSISPWIVTRAALEPFRTDTPPRERELLPYLQEPGPMLYDIDLSVSLAPENGSATVICETNYDQMYYSAAQQLAHHASSGCAMSPGDLLGSGTISGPEKHQLGSLQELTWGGKEPIPLADGQSRTFLEDGDTVTLSGVARGDGFCIGFGTCTGTILPALPDPFSR</sequence>
<keyword evidence="7 13" id="KW-0106">Calcium</keyword>
<dbReference type="InterPro" id="IPR005959">
    <property type="entry name" value="Fumarylacetoacetase"/>
</dbReference>
<evidence type="ECO:0000259" key="15">
    <source>
        <dbReference type="Pfam" id="PF09298"/>
    </source>
</evidence>
<evidence type="ECO:0000256" key="7">
    <source>
        <dbReference type="ARBA" id="ARBA00022837"/>
    </source>
</evidence>
<feature type="domain" description="Fumarylacetoacetase N-terminal" evidence="15">
    <location>
        <begin position="21"/>
        <end position="117"/>
    </location>
</feature>
<feature type="binding site" evidence="12">
    <location>
        <position position="141"/>
    </location>
    <ligand>
        <name>substrate</name>
    </ligand>
</feature>
<feature type="binding site" evidence="12">
    <location>
        <position position="127"/>
    </location>
    <ligand>
        <name>substrate</name>
    </ligand>
</feature>
<dbReference type="Pfam" id="PF01557">
    <property type="entry name" value="FAA_hydrolase"/>
    <property type="match status" value="1"/>
</dbReference>
<comment type="caution">
    <text evidence="16">The sequence shown here is derived from an EMBL/GenBank/DDBJ whole genome shotgun (WGS) entry which is preliminary data.</text>
</comment>
<protein>
    <recommendedName>
        <fullName evidence="4">fumarylacetoacetase</fullName>
        <ecNumber evidence="4">3.7.1.2</ecNumber>
    </recommendedName>
</protein>
<evidence type="ECO:0000256" key="6">
    <source>
        <dbReference type="ARBA" id="ARBA00022801"/>
    </source>
</evidence>
<feature type="binding site" evidence="12">
    <location>
        <position position="348"/>
    </location>
    <ligand>
        <name>substrate</name>
    </ligand>
</feature>
<feature type="binding site" evidence="13">
    <location>
        <position position="232"/>
    </location>
    <ligand>
        <name>Mg(2+)</name>
        <dbReference type="ChEBI" id="CHEBI:18420"/>
    </ligand>
</feature>
<keyword evidence="6 16" id="KW-0378">Hydrolase</keyword>
<dbReference type="UniPathway" id="UPA00139">
    <property type="reaction ID" value="UER00341"/>
</dbReference>
<feature type="binding site" evidence="13">
    <location>
        <position position="256"/>
    </location>
    <ligand>
        <name>Mg(2+)</name>
        <dbReference type="ChEBI" id="CHEBI:18420"/>
    </ligand>
</feature>
<feature type="binding site" evidence="13">
    <location>
        <position position="252"/>
    </location>
    <ligand>
        <name>Mg(2+)</name>
        <dbReference type="ChEBI" id="CHEBI:18420"/>
    </ligand>
</feature>
<comment type="cofactor">
    <cofactor evidence="2 13">
        <name>Mg(2+)</name>
        <dbReference type="ChEBI" id="CHEBI:18420"/>
    </cofactor>
</comment>
<evidence type="ECO:0000256" key="1">
    <source>
        <dbReference type="ARBA" id="ARBA00001913"/>
    </source>
</evidence>
<dbReference type="SUPFAM" id="SSF63433">
    <property type="entry name" value="Fumarylacetoacetate hydrolase, FAH, N-terminal domain"/>
    <property type="match status" value="1"/>
</dbReference>
<evidence type="ECO:0000256" key="8">
    <source>
        <dbReference type="ARBA" id="ARBA00022842"/>
    </source>
</evidence>
<keyword evidence="5 13" id="KW-0479">Metal-binding</keyword>
<evidence type="ECO:0000256" key="5">
    <source>
        <dbReference type="ARBA" id="ARBA00022723"/>
    </source>
</evidence>
<comment type="pathway">
    <text evidence="3">Amino-acid degradation; L-phenylalanine degradation; acetoacetate and fumarate from L-phenylalanine: step 6/6.</text>
</comment>
<evidence type="ECO:0000256" key="13">
    <source>
        <dbReference type="PIRSR" id="PIRSR605959-3"/>
    </source>
</evidence>
<dbReference type="GO" id="GO:0004334">
    <property type="term" value="F:fumarylacetoacetase activity"/>
    <property type="evidence" value="ECO:0007669"/>
    <property type="project" value="UniProtKB-EC"/>
</dbReference>
<dbReference type="PANTHER" id="PTHR43069">
    <property type="entry name" value="FUMARYLACETOACETASE"/>
    <property type="match status" value="1"/>
</dbReference>
<evidence type="ECO:0000313" key="17">
    <source>
        <dbReference type="Proteomes" id="UP000619079"/>
    </source>
</evidence>
<dbReference type="FunFam" id="3.90.850.10:FF:000009">
    <property type="entry name" value="Fumarylacetoacetase"/>
    <property type="match status" value="1"/>
</dbReference>
<dbReference type="Proteomes" id="UP000619079">
    <property type="component" value="Unassembled WGS sequence"/>
</dbReference>
<keyword evidence="9" id="KW-0828">Tyrosine catabolism</keyword>
<feature type="binding site" evidence="13">
    <location>
        <position position="200"/>
    </location>
    <ligand>
        <name>Ca(2+)</name>
        <dbReference type="ChEBI" id="CHEBI:29108"/>
    </ligand>
</feature>